<gene>
    <name evidence="2" type="ORF">OKA104_LOCUS40189</name>
</gene>
<evidence type="ECO:0000256" key="1">
    <source>
        <dbReference type="SAM" id="MobiDB-lite"/>
    </source>
</evidence>
<name>A0A820AJQ7_9BILA</name>
<organism evidence="2 3">
    <name type="scientific">Adineta steineri</name>
    <dbReference type="NCBI Taxonomy" id="433720"/>
    <lineage>
        <taxon>Eukaryota</taxon>
        <taxon>Metazoa</taxon>
        <taxon>Spiralia</taxon>
        <taxon>Gnathifera</taxon>
        <taxon>Rotifera</taxon>
        <taxon>Eurotatoria</taxon>
        <taxon>Bdelloidea</taxon>
        <taxon>Adinetida</taxon>
        <taxon>Adinetidae</taxon>
        <taxon>Adineta</taxon>
    </lineage>
</organism>
<proteinExistence type="predicted"/>
<accession>A0A820AJQ7</accession>
<evidence type="ECO:0000313" key="2">
    <source>
        <dbReference type="EMBL" id="CAF4186595.1"/>
    </source>
</evidence>
<comment type="caution">
    <text evidence="2">The sequence shown here is derived from an EMBL/GenBank/DDBJ whole genome shotgun (WGS) entry which is preliminary data.</text>
</comment>
<reference evidence="2" key="1">
    <citation type="submission" date="2021-02" db="EMBL/GenBank/DDBJ databases">
        <authorList>
            <person name="Nowell W R."/>
        </authorList>
    </citation>
    <scope>NUCLEOTIDE SEQUENCE</scope>
</reference>
<feature type="non-terminal residue" evidence="2">
    <location>
        <position position="1"/>
    </location>
</feature>
<feature type="region of interest" description="Disordered" evidence="1">
    <location>
        <begin position="1"/>
        <end position="30"/>
    </location>
</feature>
<evidence type="ECO:0000313" key="3">
    <source>
        <dbReference type="Proteomes" id="UP000663881"/>
    </source>
</evidence>
<dbReference type="AlphaFoldDB" id="A0A820AJQ7"/>
<feature type="compositionally biased region" description="Polar residues" evidence="1">
    <location>
        <begin position="1"/>
        <end position="18"/>
    </location>
</feature>
<dbReference type="EMBL" id="CAJOAY010008434">
    <property type="protein sequence ID" value="CAF4186595.1"/>
    <property type="molecule type" value="Genomic_DNA"/>
</dbReference>
<protein>
    <submittedName>
        <fullName evidence="2">Uncharacterized protein</fullName>
    </submittedName>
</protein>
<sequence length="30" mass="3283">KMSEQSGKMEQGQIQATINLKCDGQESKQG</sequence>
<dbReference type="Proteomes" id="UP000663881">
    <property type="component" value="Unassembled WGS sequence"/>
</dbReference>